<evidence type="ECO:0000313" key="15">
    <source>
        <dbReference type="Proteomes" id="UP001500027"/>
    </source>
</evidence>
<dbReference type="PANTHER" id="PTHR30069">
    <property type="entry name" value="TONB-DEPENDENT OUTER MEMBRANE RECEPTOR"/>
    <property type="match status" value="1"/>
</dbReference>
<dbReference type="Gene3D" id="2.40.170.20">
    <property type="entry name" value="TonB-dependent receptor, beta-barrel domain"/>
    <property type="match status" value="1"/>
</dbReference>
<comment type="caution">
    <text evidence="14">The sequence shown here is derived from an EMBL/GenBank/DDBJ whole genome shotgun (WGS) entry which is preliminary data.</text>
</comment>
<evidence type="ECO:0000259" key="13">
    <source>
        <dbReference type="Pfam" id="PF07715"/>
    </source>
</evidence>
<dbReference type="InterPro" id="IPR037066">
    <property type="entry name" value="Plug_dom_sf"/>
</dbReference>
<gene>
    <name evidence="14" type="ORF">GCM10022257_03330</name>
</gene>
<keyword evidence="2 10" id="KW-0813">Transport</keyword>
<sequence length="1054" mass="114305">MFSTASILAQEKTISGTVSDNLGLALPGATVLIKGTSSGVSTDFDGKYSIQANLGDVLVFSFVGYAEQEILVNTLNTINVSLQEDTQALEEVVVTAFGIKRNPKNLGYAVSKVTSQEITENSEPDLIRSLSGKVAGVNVNFSTGVAGAANLINIRGQTTLGGSTQPLIIVDGIAYDNTQAGDNTNLNFSNQTLGGGSYETGLSSLDPNDIASVNVLKSVAASALYGSRAANGVIVITTKSGSPNAGGNKKLSVNVNSGAYFETIANLPDYQNTYGNGTQFDYQNANGSWGPRFDSRETIPTWPNLLNAFPDQFGPTVPYVAQPNNVKNLFKTGVVLENSVNLAYGGEDGSFSMTVSDLAQEGYIPFNSYDRTSISAGGNFKLKNGITFGGSLSFSNTDQVGGFYGENQFGGSSSSFARALWLGRTWDTSLPYEDANGASVTPNDGWDHPLWSWEHDQIVTQTNRTVGNINISFPINDNISTSLRVGMNKYILERRQIRDAQSRASLADGGSVVKIDFTNEDIESTFLVNFDYKLNDDIGFTGILGSNILQNTAVNFALTGSTFISPGVRSIRNTVTQAINFDRSSRQRTFGAFAEVGFSYKDFLFLNGTARNDWNSTLPKDNRSYFYPSLSSSLIMTDAFNIDSDVLTFAKLRASYAEAGRAAPSEFLNTTFATGNPINNVPIVGNSIALGDQEIEPEFTKEFEIGTDLEFFNRRVVVDFSWYKKTTTNLISAVTVPSSSGFTSFNTNIGEMQNTGVEVGLTLVPIQNENLRWSLFTTFTRNVNEVTELVEGLDRIQFESNGNQVPHAIPGQPFGVFYGQKWGRDANGNFLIDPATGYIWNSADNEALGTTANGIIGDPNPDFRMSFINNITYKNFTLSAQIDWREGGDIQSTSIQALLGRGVTKDTEDRERTVIIPGFYSDSQGNLKLDSSGNPIPNTTQLDINDLYFNGGGATSTFGQNAVAEASVYDGTVYRLRELSLTYNVPSKWLEKTPFGKMSFSAMGNNLWYFAPNVPKYTNFDPEVTSHGTSRLQGVEIASPPTSTRYGFKINLTF</sequence>
<comment type="similarity">
    <text evidence="10 11">Belongs to the TonB-dependent receptor family.</text>
</comment>
<evidence type="ECO:0000313" key="14">
    <source>
        <dbReference type="EMBL" id="GAA4268232.1"/>
    </source>
</evidence>
<organism evidence="14 15">
    <name type="scientific">Hyunsoonleella aestuarii</name>
    <dbReference type="NCBI Taxonomy" id="912802"/>
    <lineage>
        <taxon>Bacteria</taxon>
        <taxon>Pseudomonadati</taxon>
        <taxon>Bacteroidota</taxon>
        <taxon>Flavobacteriia</taxon>
        <taxon>Flavobacteriales</taxon>
        <taxon>Flavobacteriaceae</taxon>
    </lineage>
</organism>
<keyword evidence="6 11" id="KW-0798">TonB box</keyword>
<accession>A0ABP8E7P7</accession>
<dbReference type="PANTHER" id="PTHR30069:SF29">
    <property type="entry name" value="HEMOGLOBIN AND HEMOGLOBIN-HAPTOGLOBIN-BINDING PROTEIN 1-RELATED"/>
    <property type="match status" value="1"/>
</dbReference>
<keyword evidence="15" id="KW-1185">Reference proteome</keyword>
<feature type="domain" description="TonB-dependent receptor-like beta-barrel" evidence="12">
    <location>
        <begin position="417"/>
        <end position="861"/>
    </location>
</feature>
<evidence type="ECO:0000256" key="7">
    <source>
        <dbReference type="ARBA" id="ARBA00023136"/>
    </source>
</evidence>
<dbReference type="NCBIfam" id="TIGR04057">
    <property type="entry name" value="SusC_RagA_signa"/>
    <property type="match status" value="1"/>
</dbReference>
<reference evidence="15" key="1">
    <citation type="journal article" date="2019" name="Int. J. Syst. Evol. Microbiol.">
        <title>The Global Catalogue of Microorganisms (GCM) 10K type strain sequencing project: providing services to taxonomists for standard genome sequencing and annotation.</title>
        <authorList>
            <consortium name="The Broad Institute Genomics Platform"/>
            <consortium name="The Broad Institute Genome Sequencing Center for Infectious Disease"/>
            <person name="Wu L."/>
            <person name="Ma J."/>
        </authorList>
    </citation>
    <scope>NUCLEOTIDE SEQUENCE [LARGE SCALE GENOMIC DNA]</scope>
    <source>
        <strain evidence="15">JCM 17452</strain>
    </source>
</reference>
<evidence type="ECO:0000256" key="11">
    <source>
        <dbReference type="RuleBase" id="RU003357"/>
    </source>
</evidence>
<dbReference type="InterPro" id="IPR008969">
    <property type="entry name" value="CarboxyPept-like_regulatory"/>
</dbReference>
<keyword evidence="4 10" id="KW-0812">Transmembrane</keyword>
<evidence type="ECO:0000256" key="8">
    <source>
        <dbReference type="ARBA" id="ARBA00023170"/>
    </source>
</evidence>
<feature type="domain" description="TonB-dependent receptor plug" evidence="13">
    <location>
        <begin position="105"/>
        <end position="233"/>
    </location>
</feature>
<dbReference type="InterPro" id="IPR023997">
    <property type="entry name" value="TonB-dep_OMP_SusC/RagA_CS"/>
</dbReference>
<name>A0ABP8E7P7_9FLAO</name>
<evidence type="ECO:0000256" key="9">
    <source>
        <dbReference type="ARBA" id="ARBA00023237"/>
    </source>
</evidence>
<dbReference type="Proteomes" id="UP001500027">
    <property type="component" value="Unassembled WGS sequence"/>
</dbReference>
<evidence type="ECO:0000259" key="12">
    <source>
        <dbReference type="Pfam" id="PF00593"/>
    </source>
</evidence>
<dbReference type="Pfam" id="PF07715">
    <property type="entry name" value="Plug"/>
    <property type="match status" value="1"/>
</dbReference>
<dbReference type="Gene3D" id="2.170.130.10">
    <property type="entry name" value="TonB-dependent receptor, plug domain"/>
    <property type="match status" value="1"/>
</dbReference>
<evidence type="ECO:0000256" key="2">
    <source>
        <dbReference type="ARBA" id="ARBA00022448"/>
    </source>
</evidence>
<keyword evidence="8" id="KW-0675">Receptor</keyword>
<evidence type="ECO:0000256" key="1">
    <source>
        <dbReference type="ARBA" id="ARBA00004571"/>
    </source>
</evidence>
<dbReference type="InterPro" id="IPR000531">
    <property type="entry name" value="Beta-barrel_TonB"/>
</dbReference>
<protein>
    <submittedName>
        <fullName evidence="14">SusC/RagA family TonB-linked outer membrane protein</fullName>
    </submittedName>
</protein>
<proteinExistence type="inferred from homology"/>
<dbReference type="InterPro" id="IPR023996">
    <property type="entry name" value="TonB-dep_OMP_SusC/RagA"/>
</dbReference>
<evidence type="ECO:0000256" key="3">
    <source>
        <dbReference type="ARBA" id="ARBA00022452"/>
    </source>
</evidence>
<dbReference type="InterPro" id="IPR036942">
    <property type="entry name" value="Beta-barrel_TonB_sf"/>
</dbReference>
<evidence type="ECO:0000256" key="4">
    <source>
        <dbReference type="ARBA" id="ARBA00022692"/>
    </source>
</evidence>
<evidence type="ECO:0000256" key="5">
    <source>
        <dbReference type="ARBA" id="ARBA00022729"/>
    </source>
</evidence>
<dbReference type="SUPFAM" id="SSF56935">
    <property type="entry name" value="Porins"/>
    <property type="match status" value="1"/>
</dbReference>
<dbReference type="InterPro" id="IPR012910">
    <property type="entry name" value="Plug_dom"/>
</dbReference>
<keyword evidence="9 10" id="KW-0998">Cell outer membrane</keyword>
<dbReference type="EMBL" id="BAABAV010000001">
    <property type="protein sequence ID" value="GAA4268232.1"/>
    <property type="molecule type" value="Genomic_DNA"/>
</dbReference>
<evidence type="ECO:0000256" key="10">
    <source>
        <dbReference type="PROSITE-ProRule" id="PRU01360"/>
    </source>
</evidence>
<evidence type="ECO:0000256" key="6">
    <source>
        <dbReference type="ARBA" id="ARBA00023077"/>
    </source>
</evidence>
<keyword evidence="3 10" id="KW-1134">Transmembrane beta strand</keyword>
<dbReference type="Gene3D" id="2.60.40.1120">
    <property type="entry name" value="Carboxypeptidase-like, regulatory domain"/>
    <property type="match status" value="1"/>
</dbReference>
<dbReference type="NCBIfam" id="TIGR04056">
    <property type="entry name" value="OMP_RagA_SusC"/>
    <property type="match status" value="1"/>
</dbReference>
<dbReference type="InterPro" id="IPR039426">
    <property type="entry name" value="TonB-dep_rcpt-like"/>
</dbReference>
<keyword evidence="7 10" id="KW-0472">Membrane</keyword>
<keyword evidence="5" id="KW-0732">Signal</keyword>
<dbReference type="Pfam" id="PF13715">
    <property type="entry name" value="CarbopepD_reg_2"/>
    <property type="match status" value="1"/>
</dbReference>
<dbReference type="Pfam" id="PF00593">
    <property type="entry name" value="TonB_dep_Rec_b-barrel"/>
    <property type="match status" value="1"/>
</dbReference>
<dbReference type="SUPFAM" id="SSF49464">
    <property type="entry name" value="Carboxypeptidase regulatory domain-like"/>
    <property type="match status" value="1"/>
</dbReference>
<dbReference type="PROSITE" id="PS52016">
    <property type="entry name" value="TONB_DEPENDENT_REC_3"/>
    <property type="match status" value="1"/>
</dbReference>
<comment type="subcellular location">
    <subcellularLocation>
        <location evidence="1 10">Cell outer membrane</location>
        <topology evidence="1 10">Multi-pass membrane protein</topology>
    </subcellularLocation>
</comment>